<keyword evidence="3" id="KW-1134">Transmembrane beta strand</keyword>
<dbReference type="SUPFAM" id="SSF49478">
    <property type="entry name" value="Cna protein B-type domain"/>
    <property type="match status" value="1"/>
</dbReference>
<dbReference type="OrthoDB" id="8764943at2"/>
<feature type="domain" description="Outer membrane protein beta-barrel" evidence="9">
    <location>
        <begin position="365"/>
        <end position="769"/>
    </location>
</feature>
<sequence length="794" mass="90930">MTRIIISILFLLLTSLGLAQNTVTGIVQSTESKKIDFAEIYLLDHEETLVQNTFTDEAGAFNFKEVASGNYKLQVHYFAKLTLEQSINVQNNTDLGILKIDNNSQLDEIVLEARAKLIERQVDRLVFNVENSVTALGGDALDALKNTPQLNISNESINIAGKSSVQVMINDRIIQMSGEDLMNYLKSIPASNIKKIEVITNPPAKYEASGNSGLINIVLKEAKQDAWSSTLRSSYRQATYGTFNNGVNFSYDKNKLSALVDIYQYDGKNIYTNDINYLYPTEDWQENMHNKNSYKGFGGLLTLNYKINDKNSIGLQYNGGDNDSKSDEKNQTHSYSNQELIKEYFTKSDSKGENQYHSLNLNFDHKFDTLGKKVTVDLDYWTNKGKEQSPFLSDMNNIGQQQHLITSAVNDSDRAMDNISGKVDFYMPYKFGTLEYGAKASSTNTDYNVFSEFKNVSNDQITLSQKDEFKYNESIQAVYASYSVDFSKKWMGKVGLRGEYTQTESNSVKNNQVDKNDYFKIFPTVYVQYKPNDNHNFNANFGRRIQRPGYWEMNPNRWYNNATSYGEGNPFLQPAFVYNFELNYSYSDYLHIKAYYQNMQDGYGQITVHDVEKQTQIFKRLNYYKANYLGLVISSTVKPFTWLESNNEFGLTYNESKNNTDLLAPSFSGSSSYFKSYNSLTFTADKTFLGEVNFRYSFASKIREYRATPEYYLDLGFKYLAFDKKLTIGLAFEDIFKRDFNTMSSEIQGVKQSFTQYYDTQLVRLSLSYRFGNSKINVSQRQTSNQEESGRGGS</sequence>
<keyword evidence="10" id="KW-0675">Receptor</keyword>
<gene>
    <name evidence="10" type="ORF">SAMN04487893_10575</name>
</gene>
<evidence type="ECO:0000256" key="7">
    <source>
        <dbReference type="ARBA" id="ARBA00023237"/>
    </source>
</evidence>
<dbReference type="InterPro" id="IPR013783">
    <property type="entry name" value="Ig-like_fold"/>
</dbReference>
<protein>
    <submittedName>
        <fullName evidence="10">Outer membrane receptor proteins, mostly Fe transport</fullName>
    </submittedName>
</protein>
<feature type="signal peptide" evidence="8">
    <location>
        <begin position="1"/>
        <end position="19"/>
    </location>
</feature>
<evidence type="ECO:0000256" key="5">
    <source>
        <dbReference type="ARBA" id="ARBA00022729"/>
    </source>
</evidence>
<accession>A0A1I3Q6K7</accession>
<dbReference type="GO" id="GO:0044718">
    <property type="term" value="P:siderophore transmembrane transport"/>
    <property type="evidence" value="ECO:0007669"/>
    <property type="project" value="TreeGrafter"/>
</dbReference>
<dbReference type="Gene3D" id="2.170.130.10">
    <property type="entry name" value="TonB-dependent receptor, plug domain"/>
    <property type="match status" value="1"/>
</dbReference>
<dbReference type="RefSeq" id="WP_090678559.1">
    <property type="nucleotide sequence ID" value="NZ_FORU01000005.1"/>
</dbReference>
<evidence type="ECO:0000313" key="10">
    <source>
        <dbReference type="EMBL" id="SFJ29305.1"/>
    </source>
</evidence>
<dbReference type="InterPro" id="IPR041700">
    <property type="entry name" value="OMP_b-brl_3"/>
</dbReference>
<evidence type="ECO:0000256" key="4">
    <source>
        <dbReference type="ARBA" id="ARBA00022692"/>
    </source>
</evidence>
<evidence type="ECO:0000256" key="8">
    <source>
        <dbReference type="SAM" id="SignalP"/>
    </source>
</evidence>
<dbReference type="InterPro" id="IPR037066">
    <property type="entry name" value="Plug_dom_sf"/>
</dbReference>
<dbReference type="STRING" id="1150112.SAMN04487893_10575"/>
<dbReference type="AlphaFoldDB" id="A0A1I3Q6K7"/>
<dbReference type="InterPro" id="IPR039426">
    <property type="entry name" value="TonB-dep_rcpt-like"/>
</dbReference>
<dbReference type="InterPro" id="IPR036942">
    <property type="entry name" value="Beta-barrel_TonB_sf"/>
</dbReference>
<dbReference type="Pfam" id="PF14905">
    <property type="entry name" value="OMP_b-brl_3"/>
    <property type="match status" value="1"/>
</dbReference>
<keyword evidence="7" id="KW-0998">Cell outer membrane</keyword>
<dbReference type="Proteomes" id="UP000243887">
    <property type="component" value="Unassembled WGS sequence"/>
</dbReference>
<dbReference type="SUPFAM" id="SSF56935">
    <property type="entry name" value="Porins"/>
    <property type="match status" value="1"/>
</dbReference>
<evidence type="ECO:0000256" key="2">
    <source>
        <dbReference type="ARBA" id="ARBA00022448"/>
    </source>
</evidence>
<comment type="subcellular location">
    <subcellularLocation>
        <location evidence="1">Cell outer membrane</location>
        <topology evidence="1">Multi-pass membrane protein</topology>
    </subcellularLocation>
</comment>
<dbReference type="PANTHER" id="PTHR30069:SF29">
    <property type="entry name" value="HEMOGLOBIN AND HEMOGLOBIN-HAPTOGLOBIN-BINDING PROTEIN 1-RELATED"/>
    <property type="match status" value="1"/>
</dbReference>
<keyword evidence="2" id="KW-0813">Transport</keyword>
<dbReference type="Gene3D" id="2.60.40.10">
    <property type="entry name" value="Immunoglobulins"/>
    <property type="match status" value="1"/>
</dbReference>
<evidence type="ECO:0000313" key="11">
    <source>
        <dbReference type="Proteomes" id="UP000243887"/>
    </source>
</evidence>
<keyword evidence="4" id="KW-0812">Transmembrane</keyword>
<dbReference type="EMBL" id="FORU01000005">
    <property type="protein sequence ID" value="SFJ29305.1"/>
    <property type="molecule type" value="Genomic_DNA"/>
</dbReference>
<dbReference type="PANTHER" id="PTHR30069">
    <property type="entry name" value="TONB-DEPENDENT OUTER MEMBRANE RECEPTOR"/>
    <property type="match status" value="1"/>
</dbReference>
<dbReference type="Gene3D" id="2.40.170.20">
    <property type="entry name" value="TonB-dependent receptor, beta-barrel domain"/>
    <property type="match status" value="1"/>
</dbReference>
<name>A0A1I3Q6K7_9FLAO</name>
<dbReference type="GO" id="GO:0015344">
    <property type="term" value="F:siderophore uptake transmembrane transporter activity"/>
    <property type="evidence" value="ECO:0007669"/>
    <property type="project" value="TreeGrafter"/>
</dbReference>
<dbReference type="GO" id="GO:0009279">
    <property type="term" value="C:cell outer membrane"/>
    <property type="evidence" value="ECO:0007669"/>
    <property type="project" value="UniProtKB-SubCell"/>
</dbReference>
<evidence type="ECO:0000256" key="3">
    <source>
        <dbReference type="ARBA" id="ARBA00022452"/>
    </source>
</evidence>
<keyword evidence="5 8" id="KW-0732">Signal</keyword>
<keyword evidence="6" id="KW-0472">Membrane</keyword>
<evidence type="ECO:0000256" key="6">
    <source>
        <dbReference type="ARBA" id="ARBA00023136"/>
    </source>
</evidence>
<proteinExistence type="predicted"/>
<evidence type="ECO:0000256" key="1">
    <source>
        <dbReference type="ARBA" id="ARBA00004571"/>
    </source>
</evidence>
<feature type="chain" id="PRO_5017375543" evidence="8">
    <location>
        <begin position="20"/>
        <end position="794"/>
    </location>
</feature>
<keyword evidence="11" id="KW-1185">Reference proteome</keyword>
<organism evidence="10 11">
    <name type="scientific">Myroides guanonis</name>
    <dbReference type="NCBI Taxonomy" id="1150112"/>
    <lineage>
        <taxon>Bacteria</taxon>
        <taxon>Pseudomonadati</taxon>
        <taxon>Bacteroidota</taxon>
        <taxon>Flavobacteriia</taxon>
        <taxon>Flavobacteriales</taxon>
        <taxon>Flavobacteriaceae</taxon>
        <taxon>Myroides</taxon>
    </lineage>
</organism>
<evidence type="ECO:0000259" key="9">
    <source>
        <dbReference type="Pfam" id="PF14905"/>
    </source>
</evidence>
<reference evidence="11" key="1">
    <citation type="submission" date="2016-10" db="EMBL/GenBank/DDBJ databases">
        <authorList>
            <person name="Varghese N."/>
            <person name="Submissions S."/>
        </authorList>
    </citation>
    <scope>NUCLEOTIDE SEQUENCE [LARGE SCALE GENOMIC DNA]</scope>
    <source>
        <strain evidence="11">DSM 26542</strain>
    </source>
</reference>
<dbReference type="Pfam" id="PF13715">
    <property type="entry name" value="CarbopepD_reg_2"/>
    <property type="match status" value="1"/>
</dbReference>